<accession>F7ZKM4</accession>
<dbReference type="eggNOG" id="COG3195">
    <property type="taxonomic scope" value="Bacteria"/>
</dbReference>
<dbReference type="GO" id="GO:0051997">
    <property type="term" value="F:2-oxo-4-hydroxy-4-carboxy-5-ureidoimidazoline decarboxylase activity"/>
    <property type="evidence" value="ECO:0007669"/>
    <property type="project" value="UniProtKB-EC"/>
</dbReference>
<sequence length="198" mass="21518">MPDTAPLSFSISALNRATDSQAAAMMDRVVERSPWLAHRAAAARPFRDADHLAAWLATEVSHLSHDEAVLLLCAHPELSPSDPANITQASQNEQGRLRLLRPDLQLSERLSELNRRYLRHHGYPFVIALHAQTDISAVIAQFEHRLAADPDEELTCALGEVVSVMRARLAKLAGAMPTTNGAPETTFTSVASTRGSGP</sequence>
<evidence type="ECO:0000256" key="2">
    <source>
        <dbReference type="ARBA" id="ARBA00004754"/>
    </source>
</evidence>
<feature type="domain" description="Oxo-4-hydroxy-4-carboxy-5-ureidoimidazoline decarboxylase" evidence="8">
    <location>
        <begin position="15"/>
        <end position="170"/>
    </location>
</feature>
<dbReference type="OrthoDB" id="9800909at2"/>
<dbReference type="GO" id="GO:0019628">
    <property type="term" value="P:urate catabolic process"/>
    <property type="evidence" value="ECO:0007669"/>
    <property type="project" value="TreeGrafter"/>
</dbReference>
<feature type="region of interest" description="Disordered" evidence="7">
    <location>
        <begin position="177"/>
        <end position="198"/>
    </location>
</feature>
<evidence type="ECO:0000256" key="5">
    <source>
        <dbReference type="ARBA" id="ARBA00022793"/>
    </source>
</evidence>
<dbReference type="KEGG" id="rli:RLO149_c032940"/>
<dbReference type="STRING" id="391595.RLO149_c032940"/>
<keyword evidence="10" id="KW-1185">Reference proteome</keyword>
<evidence type="ECO:0000256" key="4">
    <source>
        <dbReference type="ARBA" id="ARBA00022631"/>
    </source>
</evidence>
<comment type="pathway">
    <text evidence="2">Purine metabolism; urate degradation; (S)-allantoin from urate: step 3/3.</text>
</comment>
<evidence type="ECO:0000259" key="8">
    <source>
        <dbReference type="Pfam" id="PF09349"/>
    </source>
</evidence>
<dbReference type="PANTHER" id="PTHR43466:SF1">
    <property type="entry name" value="2-OXO-4-HYDROXY-4-CARBOXY-5-UREIDOIMIDAZOLINE DECARBOXYLASE-RELATED"/>
    <property type="match status" value="1"/>
</dbReference>
<dbReference type="GO" id="GO:0006144">
    <property type="term" value="P:purine nucleobase metabolic process"/>
    <property type="evidence" value="ECO:0007669"/>
    <property type="project" value="UniProtKB-KW"/>
</dbReference>
<dbReference type="Proteomes" id="UP000001353">
    <property type="component" value="Chromosome"/>
</dbReference>
<name>F7ZKM4_ROSLO</name>
<dbReference type="AlphaFoldDB" id="F7ZKM4"/>
<keyword evidence="4" id="KW-0659">Purine metabolism</keyword>
<evidence type="ECO:0000313" key="9">
    <source>
        <dbReference type="EMBL" id="AEI95238.1"/>
    </source>
</evidence>
<dbReference type="Gene3D" id="1.10.3330.10">
    <property type="entry name" value="Oxo-4-hydroxy-4-carboxy-5-ureidoimidazoline decarboxylase"/>
    <property type="match status" value="1"/>
</dbReference>
<protein>
    <recommendedName>
        <fullName evidence="3">2-oxo-4-hydroxy-4-carboxy-5-ureidoimidazoline decarboxylase</fullName>
        <ecNumber evidence="3">4.1.1.97</ecNumber>
    </recommendedName>
</protein>
<evidence type="ECO:0000256" key="3">
    <source>
        <dbReference type="ARBA" id="ARBA00012257"/>
    </source>
</evidence>
<keyword evidence="5" id="KW-0210">Decarboxylase</keyword>
<dbReference type="InterPro" id="IPR018020">
    <property type="entry name" value="OHCU_decarboxylase"/>
</dbReference>
<dbReference type="EMBL" id="CP002623">
    <property type="protein sequence ID" value="AEI95238.1"/>
    <property type="molecule type" value="Genomic_DNA"/>
</dbReference>
<organism evidence="9 10">
    <name type="scientific">Roseobacter litoralis (strain ATCC 49566 / DSM 6996 / JCM 21268 / NBRC 15278 / OCh 149)</name>
    <dbReference type="NCBI Taxonomy" id="391595"/>
    <lineage>
        <taxon>Bacteria</taxon>
        <taxon>Pseudomonadati</taxon>
        <taxon>Pseudomonadota</taxon>
        <taxon>Alphaproteobacteria</taxon>
        <taxon>Rhodobacterales</taxon>
        <taxon>Roseobacteraceae</taxon>
        <taxon>Roseobacter</taxon>
    </lineage>
</organism>
<evidence type="ECO:0000256" key="1">
    <source>
        <dbReference type="ARBA" id="ARBA00001163"/>
    </source>
</evidence>
<dbReference type="Pfam" id="PF09349">
    <property type="entry name" value="OHCU_decarbox"/>
    <property type="match status" value="1"/>
</dbReference>
<dbReference type="RefSeq" id="WP_013963144.1">
    <property type="nucleotide sequence ID" value="NC_015730.1"/>
</dbReference>
<dbReference type="EC" id="4.1.1.97" evidence="3"/>
<comment type="catalytic activity">
    <reaction evidence="1">
        <text>5-hydroxy-2-oxo-4-ureido-2,5-dihydro-1H-imidazole-5-carboxylate + H(+) = (S)-allantoin + CO2</text>
        <dbReference type="Rhea" id="RHEA:26301"/>
        <dbReference type="ChEBI" id="CHEBI:15378"/>
        <dbReference type="ChEBI" id="CHEBI:15678"/>
        <dbReference type="ChEBI" id="CHEBI:16526"/>
        <dbReference type="ChEBI" id="CHEBI:58639"/>
        <dbReference type="EC" id="4.1.1.97"/>
    </reaction>
</comment>
<dbReference type="SUPFAM" id="SSF158694">
    <property type="entry name" value="UraD-Like"/>
    <property type="match status" value="1"/>
</dbReference>
<evidence type="ECO:0000256" key="6">
    <source>
        <dbReference type="ARBA" id="ARBA00023239"/>
    </source>
</evidence>
<keyword evidence="6" id="KW-0456">Lyase</keyword>
<dbReference type="InterPro" id="IPR036778">
    <property type="entry name" value="OHCU_decarboxylase_sf"/>
</dbReference>
<dbReference type="PANTHER" id="PTHR43466">
    <property type="entry name" value="2-OXO-4-HYDROXY-4-CARBOXY-5-UREIDOIMIDAZOLINE DECARBOXYLASE-RELATED"/>
    <property type="match status" value="1"/>
</dbReference>
<reference evidence="9 10" key="1">
    <citation type="journal article" date="2011" name="BMC Genomics">
        <title>Comparative genome analysis and genome-guided physiological analysis of Roseobacter litoralis.</title>
        <authorList>
            <person name="Kalhoefer D."/>
            <person name="Thole S."/>
            <person name="Voget S."/>
            <person name="Lehmann R."/>
            <person name="Liesegang H."/>
            <person name="Wollher A."/>
            <person name="Daniel R."/>
            <person name="Simon M."/>
            <person name="Brinkhoff T."/>
        </authorList>
    </citation>
    <scope>NUCLEOTIDE SEQUENCE [LARGE SCALE GENOMIC DNA]</scope>
    <source>
        <strain evidence="10">ATCC 49566 / DSM 6996 / JCM 21268 / NBRC 15278 / OCh 149</strain>
    </source>
</reference>
<gene>
    <name evidence="9" type="ordered locus">RLO149_c032940</name>
</gene>
<evidence type="ECO:0000313" key="10">
    <source>
        <dbReference type="Proteomes" id="UP000001353"/>
    </source>
</evidence>
<proteinExistence type="predicted"/>
<evidence type="ECO:0000256" key="7">
    <source>
        <dbReference type="SAM" id="MobiDB-lite"/>
    </source>
</evidence>
<dbReference type="HOGENOM" id="CLU_092522_1_1_5"/>